<evidence type="ECO:0000313" key="2">
    <source>
        <dbReference type="Proteomes" id="UP000727907"/>
    </source>
</evidence>
<comment type="caution">
    <text evidence="1">The sequence shown here is derived from an EMBL/GenBank/DDBJ whole genome shotgun (WGS) entry which is preliminary data.</text>
</comment>
<dbReference type="InterPro" id="IPR009959">
    <property type="entry name" value="Cyclase_SnoaL-like"/>
</dbReference>
<organism evidence="1 2">
    <name type="scientific">Reyranella humidisoli</name>
    <dbReference type="NCBI Taxonomy" id="2849149"/>
    <lineage>
        <taxon>Bacteria</taxon>
        <taxon>Pseudomonadati</taxon>
        <taxon>Pseudomonadota</taxon>
        <taxon>Alphaproteobacteria</taxon>
        <taxon>Hyphomicrobiales</taxon>
        <taxon>Reyranellaceae</taxon>
        <taxon>Reyranella</taxon>
    </lineage>
</organism>
<evidence type="ECO:0000313" key="1">
    <source>
        <dbReference type="EMBL" id="MBU8876452.1"/>
    </source>
</evidence>
<accession>A0ABS6IRU5</accession>
<protein>
    <submittedName>
        <fullName evidence="1">Ester cyclase</fullName>
    </submittedName>
</protein>
<keyword evidence="2" id="KW-1185">Reference proteome</keyword>
<dbReference type="EMBL" id="JAHOPB010000002">
    <property type="protein sequence ID" value="MBU8876452.1"/>
    <property type="molecule type" value="Genomic_DNA"/>
</dbReference>
<dbReference type="Proteomes" id="UP000727907">
    <property type="component" value="Unassembled WGS sequence"/>
</dbReference>
<name>A0ABS6IRU5_9HYPH</name>
<reference evidence="1 2" key="1">
    <citation type="submission" date="2021-06" db="EMBL/GenBank/DDBJ databases">
        <authorList>
            <person name="Lee D.H."/>
        </authorList>
    </citation>
    <scope>NUCLEOTIDE SEQUENCE [LARGE SCALE GENOMIC DNA]</scope>
    <source>
        <strain evidence="1 2">MMS21-HV4-11</strain>
    </source>
</reference>
<proteinExistence type="predicted"/>
<sequence>MTHRQKHHPELPHEEEIDLTPSRLSAQKNVVRVFYKDLWDKADLSLVPTIFHPDFTFRGSLGPVLVGHGQFGNYVTWLTETLEDYTSDILELVEEGSRVSGKLRFHGIHRRTLFGEPPTNRRVWWYGAPIFTFDGPLVRDLWVLGDIHGLRSRLAPAEGNALRFDRG</sequence>
<dbReference type="Pfam" id="PF07366">
    <property type="entry name" value="SnoaL"/>
    <property type="match status" value="1"/>
</dbReference>
<gene>
    <name evidence="1" type="ORF">KQ910_21945</name>
</gene>